<protein>
    <submittedName>
        <fullName evidence="1">Uncharacterized protein</fullName>
    </submittedName>
</protein>
<evidence type="ECO:0000313" key="1">
    <source>
        <dbReference type="EMBL" id="SVC40202.1"/>
    </source>
</evidence>
<gene>
    <name evidence="1" type="ORF">METZ01_LOCUS293056</name>
</gene>
<dbReference type="EMBL" id="UINC01089259">
    <property type="protein sequence ID" value="SVC40202.1"/>
    <property type="molecule type" value="Genomic_DNA"/>
</dbReference>
<name>A0A382LYP7_9ZZZZ</name>
<proteinExistence type="predicted"/>
<reference evidence="1" key="1">
    <citation type="submission" date="2018-05" db="EMBL/GenBank/DDBJ databases">
        <authorList>
            <person name="Lanie J.A."/>
            <person name="Ng W.-L."/>
            <person name="Kazmierczak K.M."/>
            <person name="Andrzejewski T.M."/>
            <person name="Davidsen T.M."/>
            <person name="Wayne K.J."/>
            <person name="Tettelin H."/>
            <person name="Glass J.I."/>
            <person name="Rusch D."/>
            <person name="Podicherti R."/>
            <person name="Tsui H.-C.T."/>
            <person name="Winkler M.E."/>
        </authorList>
    </citation>
    <scope>NUCLEOTIDE SEQUENCE</scope>
</reference>
<organism evidence="1">
    <name type="scientific">marine metagenome</name>
    <dbReference type="NCBI Taxonomy" id="408172"/>
    <lineage>
        <taxon>unclassified sequences</taxon>
        <taxon>metagenomes</taxon>
        <taxon>ecological metagenomes</taxon>
    </lineage>
</organism>
<dbReference type="InterPro" id="IPR013785">
    <property type="entry name" value="Aldolase_TIM"/>
</dbReference>
<dbReference type="AlphaFoldDB" id="A0A382LYP7"/>
<feature type="non-terminal residue" evidence="1">
    <location>
        <position position="29"/>
    </location>
</feature>
<dbReference type="SUPFAM" id="SSF51366">
    <property type="entry name" value="Ribulose-phoshate binding barrel"/>
    <property type="match status" value="1"/>
</dbReference>
<dbReference type="InterPro" id="IPR011060">
    <property type="entry name" value="RibuloseP-bd_barrel"/>
</dbReference>
<dbReference type="Gene3D" id="3.20.20.70">
    <property type="entry name" value="Aldolase class I"/>
    <property type="match status" value="1"/>
</dbReference>
<accession>A0A382LYP7</accession>
<sequence length="29" mass="3431">MNRIETKFRELQNNNKKAFMPYICAGDPT</sequence>